<proteinExistence type="predicted"/>
<dbReference type="Proteomes" id="UP000799421">
    <property type="component" value="Unassembled WGS sequence"/>
</dbReference>
<keyword evidence="2" id="KW-1185">Reference proteome</keyword>
<name>A0A6A7BYW3_9PEZI</name>
<sequence length="192" mass="21653">MTSISTNVDKSPVRKMIQTGGNCRIRRIDNITFKTPLHLSGDSECDGGYIDHVKAGHFRAMKDAIAIYQQIWPHLGLLSGFEAVEDGFSMEFLPRGCLEKFITNQDSQRLNEVQMHNWFLQLATTFFPTFTSQNSSLSTSRDATSWSQMIALSNSSISVNPTFLKRTTRNPWSFTITALSRSTYFTSETSCT</sequence>
<organism evidence="1 2">
    <name type="scientific">Piedraia hortae CBS 480.64</name>
    <dbReference type="NCBI Taxonomy" id="1314780"/>
    <lineage>
        <taxon>Eukaryota</taxon>
        <taxon>Fungi</taxon>
        <taxon>Dikarya</taxon>
        <taxon>Ascomycota</taxon>
        <taxon>Pezizomycotina</taxon>
        <taxon>Dothideomycetes</taxon>
        <taxon>Dothideomycetidae</taxon>
        <taxon>Capnodiales</taxon>
        <taxon>Piedraiaceae</taxon>
        <taxon>Piedraia</taxon>
    </lineage>
</organism>
<accession>A0A6A7BYW3</accession>
<evidence type="ECO:0000313" key="1">
    <source>
        <dbReference type="EMBL" id="KAF2860421.1"/>
    </source>
</evidence>
<evidence type="ECO:0000313" key="2">
    <source>
        <dbReference type="Proteomes" id="UP000799421"/>
    </source>
</evidence>
<reference evidence="1" key="1">
    <citation type="journal article" date="2020" name="Stud. Mycol.">
        <title>101 Dothideomycetes genomes: a test case for predicting lifestyles and emergence of pathogens.</title>
        <authorList>
            <person name="Haridas S."/>
            <person name="Albert R."/>
            <person name="Binder M."/>
            <person name="Bloem J."/>
            <person name="Labutti K."/>
            <person name="Salamov A."/>
            <person name="Andreopoulos B."/>
            <person name="Baker S."/>
            <person name="Barry K."/>
            <person name="Bills G."/>
            <person name="Bluhm B."/>
            <person name="Cannon C."/>
            <person name="Castanera R."/>
            <person name="Culley D."/>
            <person name="Daum C."/>
            <person name="Ezra D."/>
            <person name="Gonzalez J."/>
            <person name="Henrissat B."/>
            <person name="Kuo A."/>
            <person name="Liang C."/>
            <person name="Lipzen A."/>
            <person name="Lutzoni F."/>
            <person name="Magnuson J."/>
            <person name="Mondo S."/>
            <person name="Nolan M."/>
            <person name="Ohm R."/>
            <person name="Pangilinan J."/>
            <person name="Park H.-J."/>
            <person name="Ramirez L."/>
            <person name="Alfaro M."/>
            <person name="Sun H."/>
            <person name="Tritt A."/>
            <person name="Yoshinaga Y."/>
            <person name="Zwiers L.-H."/>
            <person name="Turgeon B."/>
            <person name="Goodwin S."/>
            <person name="Spatafora J."/>
            <person name="Crous P."/>
            <person name="Grigoriev I."/>
        </authorList>
    </citation>
    <scope>NUCLEOTIDE SEQUENCE</scope>
    <source>
        <strain evidence="1">CBS 480.64</strain>
    </source>
</reference>
<gene>
    <name evidence="1" type="ORF">K470DRAFT_72381</name>
</gene>
<protein>
    <submittedName>
        <fullName evidence="1">Uncharacterized protein</fullName>
    </submittedName>
</protein>
<dbReference type="AlphaFoldDB" id="A0A6A7BYW3"/>
<dbReference type="EMBL" id="MU005982">
    <property type="protein sequence ID" value="KAF2860421.1"/>
    <property type="molecule type" value="Genomic_DNA"/>
</dbReference>